<dbReference type="EMBL" id="BMYK01000006">
    <property type="protein sequence ID" value="GHC81616.1"/>
    <property type="molecule type" value="Genomic_DNA"/>
</dbReference>
<keyword evidence="2" id="KW-1185">Reference proteome</keyword>
<sequence length="112" mass="12294">MDHLAPSSTRTLAAGEQLHVHLPAGSMLIALHGLLQVQGPADWLAERMVAGRHDVPEGQAWTATQTGWHAVQACGAAAQFVCLASTSHPNGGDRWWRRVWRAWWRRPRAAAC</sequence>
<dbReference type="RefSeq" id="WP_189687190.1">
    <property type="nucleotide sequence ID" value="NZ_BMYK01000006.1"/>
</dbReference>
<accession>A0ABQ3G1B6</accession>
<protein>
    <submittedName>
        <fullName evidence="1">Uncharacterized protein</fullName>
    </submittedName>
</protein>
<evidence type="ECO:0000313" key="2">
    <source>
        <dbReference type="Proteomes" id="UP000626210"/>
    </source>
</evidence>
<gene>
    <name evidence="1" type="ORF">GCM10007320_24020</name>
</gene>
<proteinExistence type="predicted"/>
<name>A0ABQ3G1B6_9BURK</name>
<organism evidence="1 2">
    <name type="scientific">Pseudorhodoferax aquiterrae</name>
    <dbReference type="NCBI Taxonomy" id="747304"/>
    <lineage>
        <taxon>Bacteria</taxon>
        <taxon>Pseudomonadati</taxon>
        <taxon>Pseudomonadota</taxon>
        <taxon>Betaproteobacteria</taxon>
        <taxon>Burkholderiales</taxon>
        <taxon>Comamonadaceae</taxon>
    </lineage>
</organism>
<evidence type="ECO:0000313" key="1">
    <source>
        <dbReference type="EMBL" id="GHC81616.1"/>
    </source>
</evidence>
<reference evidence="2" key="1">
    <citation type="journal article" date="2019" name="Int. J. Syst. Evol. Microbiol.">
        <title>The Global Catalogue of Microorganisms (GCM) 10K type strain sequencing project: providing services to taxonomists for standard genome sequencing and annotation.</title>
        <authorList>
            <consortium name="The Broad Institute Genomics Platform"/>
            <consortium name="The Broad Institute Genome Sequencing Center for Infectious Disease"/>
            <person name="Wu L."/>
            <person name="Ma J."/>
        </authorList>
    </citation>
    <scope>NUCLEOTIDE SEQUENCE [LARGE SCALE GENOMIC DNA]</scope>
    <source>
        <strain evidence="2">KCTC 23314</strain>
    </source>
</reference>
<comment type="caution">
    <text evidence="1">The sequence shown here is derived from an EMBL/GenBank/DDBJ whole genome shotgun (WGS) entry which is preliminary data.</text>
</comment>
<dbReference type="Proteomes" id="UP000626210">
    <property type="component" value="Unassembled WGS sequence"/>
</dbReference>